<dbReference type="PRINTS" id="PR00120">
    <property type="entry name" value="HATPASE"/>
</dbReference>
<dbReference type="GO" id="GO:0005886">
    <property type="term" value="C:plasma membrane"/>
    <property type="evidence" value="ECO:0007669"/>
    <property type="project" value="TreeGrafter"/>
</dbReference>
<dbReference type="EMBL" id="NBNE01000742">
    <property type="protein sequence ID" value="OWZ17510.1"/>
    <property type="molecule type" value="Genomic_DNA"/>
</dbReference>
<dbReference type="AlphaFoldDB" id="A0A225WKY3"/>
<reference evidence="4" key="1">
    <citation type="submission" date="2017-03" db="EMBL/GenBank/DDBJ databases">
        <title>Phytopthora megakarya and P. palmivora, two closely related causual agents of cacao black pod achieved similar genome size and gene model numbers by different mechanisms.</title>
        <authorList>
            <person name="Ali S."/>
            <person name="Shao J."/>
            <person name="Larry D.J."/>
            <person name="Kronmiller B."/>
            <person name="Shen D."/>
            <person name="Strem M.D."/>
            <person name="Melnick R.L."/>
            <person name="Guiltinan M.J."/>
            <person name="Tyler B.M."/>
            <person name="Meinhardt L.W."/>
            <person name="Bailey B.A."/>
        </authorList>
    </citation>
    <scope>NUCLEOTIDE SEQUENCE [LARGE SCALE GENOMIC DNA]</scope>
    <source>
        <strain evidence="4">zdho120</strain>
    </source>
</reference>
<comment type="caution">
    <text evidence="3">The sequence shown here is derived from an EMBL/GenBank/DDBJ whole genome shotgun (WGS) entry which is preliminary data.</text>
</comment>
<dbReference type="PRINTS" id="PR00119">
    <property type="entry name" value="CATATPASE"/>
</dbReference>
<dbReference type="Gene3D" id="1.20.1110.10">
    <property type="entry name" value="Calcium-transporting ATPase, transmembrane domain"/>
    <property type="match status" value="1"/>
</dbReference>
<dbReference type="Proteomes" id="UP000198211">
    <property type="component" value="Unassembled WGS sequence"/>
</dbReference>
<protein>
    <submittedName>
        <fullName evidence="3">P-type ATPase (P-ATPase)</fullName>
    </submittedName>
</protein>
<evidence type="ECO:0000313" key="3">
    <source>
        <dbReference type="EMBL" id="OWZ17510.1"/>
    </source>
</evidence>
<dbReference type="InterPro" id="IPR001757">
    <property type="entry name" value="P_typ_ATPase"/>
</dbReference>
<sequence length="157" mass="16904">MVRMVTGVNITTARSITGKCGISKQGDRALVMDGQKFCPEVLDAQGNIIQPPFDQIWPILRVLARSLPKVNYTVVTGLMQSNLMPQGSQAVTVTGDGSNDAPALKNVNVGFTMGISGTAVSKDASDIILMGDHFNSIVNVIKWGRNVDDFCAKFLQF</sequence>
<dbReference type="InterPro" id="IPR023214">
    <property type="entry name" value="HAD_sf"/>
</dbReference>
<organism evidence="3 4">
    <name type="scientific">Phytophthora megakarya</name>
    <dbReference type="NCBI Taxonomy" id="4795"/>
    <lineage>
        <taxon>Eukaryota</taxon>
        <taxon>Sar</taxon>
        <taxon>Stramenopiles</taxon>
        <taxon>Oomycota</taxon>
        <taxon>Peronosporomycetes</taxon>
        <taxon>Peronosporales</taxon>
        <taxon>Peronosporaceae</taxon>
        <taxon>Phytophthora</taxon>
    </lineage>
</organism>
<dbReference type="PANTHER" id="PTHR24093:SF369">
    <property type="entry name" value="CALCIUM-TRANSPORTING ATPASE"/>
    <property type="match status" value="1"/>
</dbReference>
<name>A0A225WKY3_9STRA</name>
<dbReference type="GO" id="GO:0012505">
    <property type="term" value="C:endomembrane system"/>
    <property type="evidence" value="ECO:0007669"/>
    <property type="project" value="UniProtKB-SubCell"/>
</dbReference>
<dbReference type="PANTHER" id="PTHR24093">
    <property type="entry name" value="CATION TRANSPORTING ATPASE"/>
    <property type="match status" value="1"/>
</dbReference>
<dbReference type="Gene3D" id="3.40.50.1000">
    <property type="entry name" value="HAD superfamily/HAD-like"/>
    <property type="match status" value="1"/>
</dbReference>
<comment type="subcellular location">
    <subcellularLocation>
        <location evidence="1">Endomembrane system</location>
        <topology evidence="1">Multi-pass membrane protein</topology>
    </subcellularLocation>
</comment>
<accession>A0A225WKY3</accession>
<evidence type="ECO:0000256" key="1">
    <source>
        <dbReference type="ARBA" id="ARBA00004127"/>
    </source>
</evidence>
<keyword evidence="2" id="KW-0460">Magnesium</keyword>
<dbReference type="GO" id="GO:0005524">
    <property type="term" value="F:ATP binding"/>
    <property type="evidence" value="ECO:0007669"/>
    <property type="project" value="InterPro"/>
</dbReference>
<dbReference type="GO" id="GO:0005388">
    <property type="term" value="F:P-type calcium transporter activity"/>
    <property type="evidence" value="ECO:0007669"/>
    <property type="project" value="TreeGrafter"/>
</dbReference>
<dbReference type="STRING" id="4795.A0A225WKY3"/>
<dbReference type="OrthoDB" id="116380at2759"/>
<keyword evidence="4" id="KW-1185">Reference proteome</keyword>
<dbReference type="InterPro" id="IPR036412">
    <property type="entry name" value="HAD-like_sf"/>
</dbReference>
<evidence type="ECO:0000313" key="4">
    <source>
        <dbReference type="Proteomes" id="UP000198211"/>
    </source>
</evidence>
<dbReference type="SUPFAM" id="SSF56784">
    <property type="entry name" value="HAD-like"/>
    <property type="match status" value="1"/>
</dbReference>
<dbReference type="GO" id="GO:0016887">
    <property type="term" value="F:ATP hydrolysis activity"/>
    <property type="evidence" value="ECO:0007669"/>
    <property type="project" value="InterPro"/>
</dbReference>
<proteinExistence type="predicted"/>
<evidence type="ECO:0000256" key="2">
    <source>
        <dbReference type="ARBA" id="ARBA00022842"/>
    </source>
</evidence>
<gene>
    <name evidence="3" type="ORF">PHMEG_0008536</name>
</gene>